<accession>A0A0F9HWD6</accession>
<organism evidence="2">
    <name type="scientific">marine sediment metagenome</name>
    <dbReference type="NCBI Taxonomy" id="412755"/>
    <lineage>
        <taxon>unclassified sequences</taxon>
        <taxon>metagenomes</taxon>
        <taxon>ecological metagenomes</taxon>
    </lineage>
</organism>
<keyword evidence="1" id="KW-0472">Membrane</keyword>
<evidence type="ECO:0000313" key="2">
    <source>
        <dbReference type="EMBL" id="KKL86015.1"/>
    </source>
</evidence>
<dbReference type="AlphaFoldDB" id="A0A0F9HWD6"/>
<name>A0A0F9HWD6_9ZZZZ</name>
<evidence type="ECO:0000256" key="1">
    <source>
        <dbReference type="SAM" id="Phobius"/>
    </source>
</evidence>
<feature type="transmembrane region" description="Helical" evidence="1">
    <location>
        <begin position="7"/>
        <end position="27"/>
    </location>
</feature>
<dbReference type="EMBL" id="LAZR01021238">
    <property type="protein sequence ID" value="KKL86015.1"/>
    <property type="molecule type" value="Genomic_DNA"/>
</dbReference>
<reference evidence="2" key="1">
    <citation type="journal article" date="2015" name="Nature">
        <title>Complex archaea that bridge the gap between prokaryotes and eukaryotes.</title>
        <authorList>
            <person name="Spang A."/>
            <person name="Saw J.H."/>
            <person name="Jorgensen S.L."/>
            <person name="Zaremba-Niedzwiedzka K."/>
            <person name="Martijn J."/>
            <person name="Lind A.E."/>
            <person name="van Eijk R."/>
            <person name="Schleper C."/>
            <person name="Guy L."/>
            <person name="Ettema T.J."/>
        </authorList>
    </citation>
    <scope>NUCLEOTIDE SEQUENCE</scope>
</reference>
<comment type="caution">
    <text evidence="2">The sequence shown here is derived from an EMBL/GenBank/DDBJ whole genome shotgun (WGS) entry which is preliminary data.</text>
</comment>
<gene>
    <name evidence="2" type="ORF">LCGC14_1948980</name>
</gene>
<keyword evidence="1" id="KW-1133">Transmembrane helix</keyword>
<proteinExistence type="predicted"/>
<protein>
    <submittedName>
        <fullName evidence="2">Uncharacterized protein</fullName>
    </submittedName>
</protein>
<sequence length="52" mass="6310">MKLEKIIDYYITTSILVAGVYLAYQIYQVYQIYQEESKKIDLEEYYGENLFI</sequence>
<keyword evidence="1" id="KW-0812">Transmembrane</keyword>